<dbReference type="PROSITE" id="PS50043">
    <property type="entry name" value="HTH_LUXR_2"/>
    <property type="match status" value="1"/>
</dbReference>
<keyword evidence="3" id="KW-0804">Transcription</keyword>
<dbReference type="PRINTS" id="PR00038">
    <property type="entry name" value="HTHLUXR"/>
</dbReference>
<evidence type="ECO:0000259" key="4">
    <source>
        <dbReference type="PROSITE" id="PS50043"/>
    </source>
</evidence>
<dbReference type="InterPro" id="IPR016032">
    <property type="entry name" value="Sig_transdc_resp-reg_C-effctor"/>
</dbReference>
<evidence type="ECO:0000256" key="2">
    <source>
        <dbReference type="ARBA" id="ARBA00023125"/>
    </source>
</evidence>
<dbReference type="PANTHER" id="PTHR44688:SF16">
    <property type="entry name" value="DNA-BINDING TRANSCRIPTIONAL ACTIVATOR DEVR_DOSR"/>
    <property type="match status" value="1"/>
</dbReference>
<evidence type="ECO:0000256" key="1">
    <source>
        <dbReference type="ARBA" id="ARBA00023015"/>
    </source>
</evidence>
<evidence type="ECO:0000313" key="5">
    <source>
        <dbReference type="EMBL" id="MBK0417620.1"/>
    </source>
</evidence>
<gene>
    <name evidence="5" type="ORF">JD276_01030</name>
</gene>
<dbReference type="SUPFAM" id="SSF46894">
    <property type="entry name" value="C-terminal effector domain of the bipartite response regulators"/>
    <property type="match status" value="1"/>
</dbReference>
<dbReference type="RefSeq" id="WP_200112871.1">
    <property type="nucleotide sequence ID" value="NZ_JAEHOH010000001.1"/>
</dbReference>
<protein>
    <recommendedName>
        <fullName evidence="4">HTH luxR-type domain-containing protein</fullName>
    </recommendedName>
</protein>
<dbReference type="InterPro" id="IPR000792">
    <property type="entry name" value="Tscrpt_reg_LuxR_C"/>
</dbReference>
<dbReference type="PROSITE" id="PS00622">
    <property type="entry name" value="HTH_LUXR_1"/>
    <property type="match status" value="1"/>
</dbReference>
<dbReference type="CDD" id="cd06170">
    <property type="entry name" value="LuxR_C_like"/>
    <property type="match status" value="1"/>
</dbReference>
<dbReference type="PANTHER" id="PTHR44688">
    <property type="entry name" value="DNA-BINDING TRANSCRIPTIONAL ACTIVATOR DEVR_DOSR"/>
    <property type="match status" value="1"/>
</dbReference>
<keyword evidence="6" id="KW-1185">Reference proteome</keyword>
<reference evidence="5" key="1">
    <citation type="submission" date="2020-12" db="EMBL/GenBank/DDBJ databases">
        <title>Leucobacter sp. CAS1, isolated from Chromium sludge.</title>
        <authorList>
            <person name="Xu Z."/>
        </authorList>
    </citation>
    <scope>NUCLEOTIDE SEQUENCE</scope>
    <source>
        <strain evidence="5">CSA1</strain>
    </source>
</reference>
<proteinExistence type="predicted"/>
<dbReference type="Gene3D" id="1.10.10.10">
    <property type="entry name" value="Winged helix-like DNA-binding domain superfamily/Winged helix DNA-binding domain"/>
    <property type="match status" value="1"/>
</dbReference>
<comment type="caution">
    <text evidence="5">The sequence shown here is derived from an EMBL/GenBank/DDBJ whole genome shotgun (WGS) entry which is preliminary data.</text>
</comment>
<keyword evidence="2" id="KW-0238">DNA-binding</keyword>
<evidence type="ECO:0000313" key="6">
    <source>
        <dbReference type="Proteomes" id="UP000608530"/>
    </source>
</evidence>
<dbReference type="InterPro" id="IPR036890">
    <property type="entry name" value="HATPase_C_sf"/>
</dbReference>
<evidence type="ECO:0000256" key="3">
    <source>
        <dbReference type="ARBA" id="ARBA00023163"/>
    </source>
</evidence>
<dbReference type="Gene3D" id="3.30.565.10">
    <property type="entry name" value="Histidine kinase-like ATPase, C-terminal domain"/>
    <property type="match status" value="1"/>
</dbReference>
<name>A0A934UTE0_9MICO</name>
<dbReference type="InterPro" id="IPR036388">
    <property type="entry name" value="WH-like_DNA-bd_sf"/>
</dbReference>
<sequence>MAQAAPDDGLLRRLSEVLTTPLGSMVHGLSGLLAPVVRHSALVTLAADIGGGRLQGTGDTSFIRGVRGLDLDRLKQEAASFEGVQRAPIVVDGAERETLQVLSRNGVLLVIADPGPLERPDAVLSLWNIISLHVQERADEATPGYLQHARATAGTRIKALTELSDEYAGLLGELSTTLRSDRLGDREAREAAIALANTGFRRLRAATEQVRSLTEEPVTTAFARLKSELLALTQYRDISLQFVAPPDDGRPLPDEVARGVRAIARRVLLDLAEVPGVTRVRVRWDCDGVNLLMYLRDDGPGTRRMGEVLTRAAEHRVQALAGQLTVEATSGWGTALTIVIPLDPPRASAASSALARLRPREIEVADLLVAGYSNRAIAGQLGISENTVKFHVSRILEKLGAGSRAEVISLVLAQQQT</sequence>
<dbReference type="SUPFAM" id="SSF55874">
    <property type="entry name" value="ATPase domain of HSP90 chaperone/DNA topoisomerase II/histidine kinase"/>
    <property type="match status" value="1"/>
</dbReference>
<dbReference type="AlphaFoldDB" id="A0A934UTE0"/>
<accession>A0A934UTE0</accession>
<dbReference type="GO" id="GO:0003677">
    <property type="term" value="F:DNA binding"/>
    <property type="evidence" value="ECO:0007669"/>
    <property type="project" value="UniProtKB-KW"/>
</dbReference>
<dbReference type="GO" id="GO:0006355">
    <property type="term" value="P:regulation of DNA-templated transcription"/>
    <property type="evidence" value="ECO:0007669"/>
    <property type="project" value="InterPro"/>
</dbReference>
<organism evidence="5 6">
    <name type="scientific">Leucobacter chromiisoli</name>
    <dbReference type="NCBI Taxonomy" id="2796471"/>
    <lineage>
        <taxon>Bacteria</taxon>
        <taxon>Bacillati</taxon>
        <taxon>Actinomycetota</taxon>
        <taxon>Actinomycetes</taxon>
        <taxon>Micrococcales</taxon>
        <taxon>Microbacteriaceae</taxon>
        <taxon>Leucobacter</taxon>
    </lineage>
</organism>
<keyword evidence="1" id="KW-0805">Transcription regulation</keyword>
<dbReference type="SMART" id="SM00421">
    <property type="entry name" value="HTH_LUXR"/>
    <property type="match status" value="1"/>
</dbReference>
<dbReference type="Pfam" id="PF00196">
    <property type="entry name" value="GerE"/>
    <property type="match status" value="1"/>
</dbReference>
<feature type="domain" description="HTH luxR-type" evidence="4">
    <location>
        <begin position="350"/>
        <end position="415"/>
    </location>
</feature>
<dbReference type="EMBL" id="JAEHOH010000001">
    <property type="protein sequence ID" value="MBK0417620.1"/>
    <property type="molecule type" value="Genomic_DNA"/>
</dbReference>
<dbReference type="Proteomes" id="UP000608530">
    <property type="component" value="Unassembled WGS sequence"/>
</dbReference>